<dbReference type="EMBL" id="CAJB01000420">
    <property type="protein sequence ID" value="CCH80302.1"/>
    <property type="molecule type" value="Genomic_DNA"/>
</dbReference>
<proteinExistence type="predicted"/>
<comment type="caution">
    <text evidence="1">The sequence shown here is derived from an EMBL/GenBank/DDBJ whole genome shotgun (WGS) entry which is preliminary data.</text>
</comment>
<keyword evidence="2" id="KW-1185">Reference proteome</keyword>
<dbReference type="Proteomes" id="UP000035721">
    <property type="component" value="Unassembled WGS sequence"/>
</dbReference>
<sequence>MVSRSVDPDTIAAVVRALDPLRERVADADDDLIALVPDPGDPATRIVVDGFVDAALDACRAVGEEARMEALALRNAALALADADADAARRIRERAR</sequence>
<name>A0A077M5F6_9MICO</name>
<organism evidence="1 2">
    <name type="scientific">Nostocoides japonicum T1-X7</name>
    <dbReference type="NCBI Taxonomy" id="1194083"/>
    <lineage>
        <taxon>Bacteria</taxon>
        <taxon>Bacillati</taxon>
        <taxon>Actinomycetota</taxon>
        <taxon>Actinomycetes</taxon>
        <taxon>Micrococcales</taxon>
        <taxon>Intrasporangiaceae</taxon>
        <taxon>Nostocoides</taxon>
    </lineage>
</organism>
<protein>
    <submittedName>
        <fullName evidence="1">Uncharacterized protein</fullName>
    </submittedName>
</protein>
<evidence type="ECO:0000313" key="2">
    <source>
        <dbReference type="Proteomes" id="UP000035721"/>
    </source>
</evidence>
<gene>
    <name evidence="1" type="ORF">BN12_850007</name>
</gene>
<reference evidence="1 2" key="1">
    <citation type="journal article" date="2013" name="ISME J.">
        <title>A metabolic model for members of the genus Tetrasphaera involved in enhanced biological phosphorus removal.</title>
        <authorList>
            <person name="Kristiansen R."/>
            <person name="Nguyen H.T.T."/>
            <person name="Saunders A.M."/>
            <person name="Nielsen J.L."/>
            <person name="Wimmer R."/>
            <person name="Le V.Q."/>
            <person name="McIlroy S.J."/>
            <person name="Petrovski S."/>
            <person name="Seviour R.J."/>
            <person name="Calteau A."/>
            <person name="Nielsen K.L."/>
            <person name="Nielsen P.H."/>
        </authorList>
    </citation>
    <scope>NUCLEOTIDE SEQUENCE [LARGE SCALE GENOMIC DNA]</scope>
    <source>
        <strain evidence="1 2">T1-X7</strain>
    </source>
</reference>
<evidence type="ECO:0000313" key="1">
    <source>
        <dbReference type="EMBL" id="CCH80302.1"/>
    </source>
</evidence>
<dbReference type="AlphaFoldDB" id="A0A077M5F6"/>
<accession>A0A077M5F6</accession>
<dbReference type="RefSeq" id="WP_048552343.1">
    <property type="nucleotide sequence ID" value="NZ_HF570958.1"/>
</dbReference>